<dbReference type="Gene3D" id="3.40.50.2300">
    <property type="match status" value="1"/>
</dbReference>
<dbReference type="InterPro" id="IPR011006">
    <property type="entry name" value="CheY-like_superfamily"/>
</dbReference>
<organism evidence="3 5">
    <name type="scientific">Tritonibacter scottomollicae</name>
    <name type="common">Epibacterium scottomollicae</name>
    <dbReference type="NCBI Taxonomy" id="483013"/>
    <lineage>
        <taxon>Bacteria</taxon>
        <taxon>Pseudomonadati</taxon>
        <taxon>Pseudomonadota</taxon>
        <taxon>Alphaproteobacteria</taxon>
        <taxon>Rhodobacterales</taxon>
        <taxon>Paracoccaceae</taxon>
        <taxon>Tritonibacter</taxon>
    </lineage>
</organism>
<dbReference type="AlphaFoldDB" id="A0A2T1ACN7"/>
<dbReference type="SUPFAM" id="SSF52172">
    <property type="entry name" value="CheY-like"/>
    <property type="match status" value="1"/>
</dbReference>
<dbReference type="GO" id="GO:0000160">
    <property type="term" value="P:phosphorelay signal transduction system"/>
    <property type="evidence" value="ECO:0007669"/>
    <property type="project" value="InterPro"/>
</dbReference>
<geneLocation type="plasmid" evidence="4 6">
    <name>unnamed5</name>
</geneLocation>
<name>A0A2T1ACN7_TRISK</name>
<evidence type="ECO:0000313" key="3">
    <source>
        <dbReference type="EMBL" id="PRZ46118.1"/>
    </source>
</evidence>
<reference evidence="3 5" key="1">
    <citation type="submission" date="2018-03" db="EMBL/GenBank/DDBJ databases">
        <title>Genomic Encyclopedia of Archaeal and Bacterial Type Strains, Phase II (KMG-II): from individual species to whole genera.</title>
        <authorList>
            <person name="Goeker M."/>
        </authorList>
    </citation>
    <scope>NUCLEOTIDE SEQUENCE [LARGE SCALE GENOMIC DNA]</scope>
    <source>
        <strain evidence="3 5">DSM 25328</strain>
    </source>
</reference>
<evidence type="ECO:0000313" key="4">
    <source>
        <dbReference type="EMBL" id="WOI31379.1"/>
    </source>
</evidence>
<dbReference type="EMBL" id="CP136702">
    <property type="protein sequence ID" value="WOI31379.1"/>
    <property type="molecule type" value="Genomic_DNA"/>
</dbReference>
<evidence type="ECO:0000313" key="5">
    <source>
        <dbReference type="Proteomes" id="UP000237718"/>
    </source>
</evidence>
<feature type="modified residue" description="4-aspartylphosphate" evidence="1">
    <location>
        <position position="72"/>
    </location>
</feature>
<keyword evidence="6" id="KW-1185">Reference proteome</keyword>
<accession>A0A2T1ACN7</accession>
<reference evidence="4 6" key="2">
    <citation type="submission" date="2023-10" db="EMBL/GenBank/DDBJ databases">
        <title>Eight complete genome sequences of bacteria isolated from laboratory stock of Giant Kelp gametophytes.</title>
        <authorList>
            <person name="Tolentino B."/>
            <person name="Nuzhdin S."/>
        </authorList>
    </citation>
    <scope>NUCLEOTIDE SEQUENCE [LARGE SCALE GENOMIC DNA]</scope>
    <source>
        <strain evidence="4 6">LC.270.F.C4</strain>
        <plasmid evidence="4 6">unnamed5</plasmid>
    </source>
</reference>
<dbReference type="Proteomes" id="UP001302666">
    <property type="component" value="Plasmid unnamed5"/>
</dbReference>
<dbReference type="Pfam" id="PF00072">
    <property type="entry name" value="Response_reg"/>
    <property type="match status" value="1"/>
</dbReference>
<keyword evidence="1" id="KW-0597">Phosphoprotein</keyword>
<gene>
    <name evidence="3" type="ORF">CLV89_1118</name>
    <name evidence="4" type="ORF">R1T40_00635</name>
</gene>
<dbReference type="OrthoDB" id="7857827at2"/>
<keyword evidence="4" id="KW-0614">Plasmid</keyword>
<evidence type="ECO:0000313" key="6">
    <source>
        <dbReference type="Proteomes" id="UP001302666"/>
    </source>
</evidence>
<dbReference type="CDD" id="cd00156">
    <property type="entry name" value="REC"/>
    <property type="match status" value="1"/>
</dbReference>
<evidence type="ECO:0000259" key="2">
    <source>
        <dbReference type="PROSITE" id="PS50110"/>
    </source>
</evidence>
<dbReference type="InterPro" id="IPR001789">
    <property type="entry name" value="Sig_transdc_resp-reg_receiver"/>
</dbReference>
<evidence type="ECO:0000256" key="1">
    <source>
        <dbReference type="PROSITE-ProRule" id="PRU00169"/>
    </source>
</evidence>
<proteinExistence type="predicted"/>
<sequence>MSKMNVQDYALMSGAKPVLLNVLSIDDDEIDRMRLLKICRKAGLMVDFTEAANLAEMRECLDVDAFDLVFIDHDLGMDTGLDALGILLSHEDQVGAVPIMLTSSVDYHVAVEAMRRGCADYIVKDELTVDALIKSVTSAIERRALYGALTDARASESELKSIFERFMVSCGPEMRELLRRSMMGVRAVKMQARSDDAIDPTLLSNLSMFERGAKDLVAFMDDLESVVGEGRRLTVTELRKRLQ</sequence>
<dbReference type="Proteomes" id="UP000237718">
    <property type="component" value="Unassembled WGS sequence"/>
</dbReference>
<feature type="domain" description="Response regulatory" evidence="2">
    <location>
        <begin position="21"/>
        <end position="139"/>
    </location>
</feature>
<dbReference type="PROSITE" id="PS50110">
    <property type="entry name" value="RESPONSE_REGULATORY"/>
    <property type="match status" value="1"/>
</dbReference>
<dbReference type="RefSeq" id="WP_106164617.1">
    <property type="nucleotide sequence ID" value="NZ_CP136702.1"/>
</dbReference>
<protein>
    <submittedName>
        <fullName evidence="3 4">Response regulator</fullName>
    </submittedName>
</protein>
<dbReference type="EMBL" id="PVUF01000011">
    <property type="protein sequence ID" value="PRZ46118.1"/>
    <property type="molecule type" value="Genomic_DNA"/>
</dbReference>
<dbReference type="SMART" id="SM00448">
    <property type="entry name" value="REC"/>
    <property type="match status" value="1"/>
</dbReference>